<reference evidence="1" key="1">
    <citation type="submission" date="2019-04" db="EMBL/GenBank/DDBJ databases">
        <title>Microbes associate with the intestines of laboratory mice.</title>
        <authorList>
            <person name="Navarre W."/>
            <person name="Wong E."/>
            <person name="Huang K."/>
            <person name="Tropini C."/>
            <person name="Ng K."/>
            <person name="Yu B."/>
        </authorList>
    </citation>
    <scope>NUCLEOTIDE SEQUENCE</scope>
    <source>
        <strain evidence="1">NM01_1-7b</strain>
    </source>
</reference>
<keyword evidence="2" id="KW-1185">Reference proteome</keyword>
<proteinExistence type="predicted"/>
<name>A0AC61S041_9FIRM</name>
<evidence type="ECO:0000313" key="1">
    <source>
        <dbReference type="EMBL" id="TGY97808.1"/>
    </source>
</evidence>
<evidence type="ECO:0000313" key="2">
    <source>
        <dbReference type="Proteomes" id="UP000304953"/>
    </source>
</evidence>
<sequence>MFSPINHFEINRNGVSTNQDFISLIELLTQIRDFLNELGYLAFGRDMSVFRQTGVVNGNLILDSATRTMESIRFCCMNANFADAYSLLRKYRGDLFYYVYLFTVSNNSDFTQCVDVQQLNEDEKNIWDWVHNQQKDLHIGFVLKCIASYPAARKAVKEFQLKDSSDKLADKLNNYVHSNGYRFYNESYNRLDVKNKIKEECKEFGKAAIFITISFLFLVVLIKPLLIMSSDYTDYLDVGDTPPDGSQYWVAPFVSDFLINHKNVLDDKCDS</sequence>
<protein>
    <submittedName>
        <fullName evidence="1">Uncharacterized protein</fullName>
    </submittedName>
</protein>
<dbReference type="Proteomes" id="UP000304953">
    <property type="component" value="Unassembled WGS sequence"/>
</dbReference>
<comment type="caution">
    <text evidence="1">The sequence shown here is derived from an EMBL/GenBank/DDBJ whole genome shotgun (WGS) entry which is preliminary data.</text>
</comment>
<accession>A0AC61S041</accession>
<dbReference type="EMBL" id="SRYA01000004">
    <property type="protein sequence ID" value="TGY97808.1"/>
    <property type="molecule type" value="Genomic_DNA"/>
</dbReference>
<gene>
    <name evidence="1" type="ORF">E5329_02845</name>
</gene>
<organism evidence="1 2">
    <name type="scientific">Petralouisia muris</name>
    <dbReference type="NCBI Taxonomy" id="3032872"/>
    <lineage>
        <taxon>Bacteria</taxon>
        <taxon>Bacillati</taxon>
        <taxon>Bacillota</taxon>
        <taxon>Clostridia</taxon>
        <taxon>Lachnospirales</taxon>
        <taxon>Lachnospiraceae</taxon>
        <taxon>Petralouisia</taxon>
    </lineage>
</organism>